<sequence>MLLNVPSATSFSGPQRAGIFCETVRSSQLCRFGMAPPLGSRRHLVGGAVLISLGCSLLLVHSRSGEPGSWPVPWTYRDLLRGPLVLAADEPAVVSIVRAMLDGPSAEPYRLRRPGTADSSQLEQLASLTHIVGRKNWTGLLVEAENWSYRQLLLTHRKARTLNACVAPAAHPQQLGFEGMPGSPLSYVEPGSAEAQLDRQRRPRRCFPLYSVLLAAGLTTVDLLALDVEGIEYLVLHSLPWHLVDIKVVMVDYVKPDFQFENGSYDPILEEPIRKLMADNSYHLVHRLDTDLIFVKSGSEYDTTVHT</sequence>
<organism evidence="1 2">
    <name type="scientific">Amphibalanus amphitrite</name>
    <name type="common">Striped barnacle</name>
    <name type="synonym">Balanus amphitrite</name>
    <dbReference type="NCBI Taxonomy" id="1232801"/>
    <lineage>
        <taxon>Eukaryota</taxon>
        <taxon>Metazoa</taxon>
        <taxon>Ecdysozoa</taxon>
        <taxon>Arthropoda</taxon>
        <taxon>Crustacea</taxon>
        <taxon>Multicrustacea</taxon>
        <taxon>Cirripedia</taxon>
        <taxon>Thoracica</taxon>
        <taxon>Thoracicalcarea</taxon>
        <taxon>Balanomorpha</taxon>
        <taxon>Balanoidea</taxon>
        <taxon>Balanidae</taxon>
        <taxon>Amphibalaninae</taxon>
        <taxon>Amphibalanus</taxon>
    </lineage>
</organism>
<proteinExistence type="predicted"/>
<reference evidence="1 2" key="1">
    <citation type="submission" date="2019-07" db="EMBL/GenBank/DDBJ databases">
        <title>Draft genome assembly of a fouling barnacle, Amphibalanus amphitrite (Darwin, 1854): The first reference genome for Thecostraca.</title>
        <authorList>
            <person name="Kim W."/>
        </authorList>
    </citation>
    <scope>NUCLEOTIDE SEQUENCE [LARGE SCALE GENOMIC DNA]</scope>
    <source>
        <strain evidence="1">SNU_AA5</strain>
        <tissue evidence="1">Soma without cirri and trophi</tissue>
    </source>
</reference>
<dbReference type="GO" id="GO:0016197">
    <property type="term" value="P:endosomal transport"/>
    <property type="evidence" value="ECO:0007669"/>
    <property type="project" value="TreeGrafter"/>
</dbReference>
<dbReference type="GO" id="GO:0005886">
    <property type="term" value="C:plasma membrane"/>
    <property type="evidence" value="ECO:0007669"/>
    <property type="project" value="TreeGrafter"/>
</dbReference>
<dbReference type="GO" id="GO:0031902">
    <property type="term" value="C:late endosome membrane"/>
    <property type="evidence" value="ECO:0007669"/>
    <property type="project" value="TreeGrafter"/>
</dbReference>
<keyword evidence="2" id="KW-1185">Reference proteome</keyword>
<evidence type="ECO:0000313" key="2">
    <source>
        <dbReference type="Proteomes" id="UP000440578"/>
    </source>
</evidence>
<dbReference type="AlphaFoldDB" id="A0A6A4WJ05"/>
<dbReference type="EMBL" id="VIIS01001110">
    <property type="protein sequence ID" value="KAF0301901.1"/>
    <property type="molecule type" value="Genomic_DNA"/>
</dbReference>
<dbReference type="GO" id="GO:0005794">
    <property type="term" value="C:Golgi apparatus"/>
    <property type="evidence" value="ECO:0007669"/>
    <property type="project" value="TreeGrafter"/>
</dbReference>
<comment type="caution">
    <text evidence="1">The sequence shown here is derived from an EMBL/GenBank/DDBJ whole genome shotgun (WGS) entry which is preliminary data.</text>
</comment>
<dbReference type="PANTHER" id="PTHR34009">
    <property type="entry name" value="PROTEIN STAR"/>
    <property type="match status" value="1"/>
</dbReference>
<gene>
    <name evidence="1" type="primary">S_5</name>
    <name evidence="1" type="ORF">FJT64_025906</name>
</gene>
<name>A0A6A4WJ05_AMPAM</name>
<dbReference type="InterPro" id="IPR053202">
    <property type="entry name" value="EGF_Rcpt_Signaling_Reg"/>
</dbReference>
<protein>
    <submittedName>
        <fullName evidence="1">Protein Star</fullName>
    </submittedName>
</protein>
<dbReference type="GO" id="GO:0006888">
    <property type="term" value="P:endoplasmic reticulum to Golgi vesicle-mediated transport"/>
    <property type="evidence" value="ECO:0007669"/>
    <property type="project" value="TreeGrafter"/>
</dbReference>
<dbReference type="OrthoDB" id="6357215at2759"/>
<dbReference type="PANTHER" id="PTHR34009:SF2">
    <property type="entry name" value="PROTEIN STAR"/>
    <property type="match status" value="1"/>
</dbReference>
<evidence type="ECO:0000313" key="1">
    <source>
        <dbReference type="EMBL" id="KAF0301901.1"/>
    </source>
</evidence>
<dbReference type="GO" id="GO:0005789">
    <property type="term" value="C:endoplasmic reticulum membrane"/>
    <property type="evidence" value="ECO:0007669"/>
    <property type="project" value="TreeGrafter"/>
</dbReference>
<accession>A0A6A4WJ05</accession>
<dbReference type="Proteomes" id="UP000440578">
    <property type="component" value="Unassembled WGS sequence"/>
</dbReference>